<keyword evidence="3" id="KW-1185">Reference proteome</keyword>
<dbReference type="Proteomes" id="UP000000305">
    <property type="component" value="Unassembled WGS sequence"/>
</dbReference>
<dbReference type="PROSITE" id="PS51269">
    <property type="entry name" value="COMM"/>
    <property type="match status" value="1"/>
</dbReference>
<name>E9FY82_DAPPU</name>
<gene>
    <name evidence="2" type="ORF">DAPPUDRAFT_306363</name>
</gene>
<organism evidence="2 3">
    <name type="scientific">Daphnia pulex</name>
    <name type="common">Water flea</name>
    <dbReference type="NCBI Taxonomy" id="6669"/>
    <lineage>
        <taxon>Eukaryota</taxon>
        <taxon>Metazoa</taxon>
        <taxon>Ecdysozoa</taxon>
        <taxon>Arthropoda</taxon>
        <taxon>Crustacea</taxon>
        <taxon>Branchiopoda</taxon>
        <taxon>Diplostraca</taxon>
        <taxon>Cladocera</taxon>
        <taxon>Anomopoda</taxon>
        <taxon>Daphniidae</taxon>
        <taxon>Daphnia</taxon>
    </lineage>
</organism>
<dbReference type="PhylomeDB" id="E9FY82"/>
<evidence type="ECO:0000259" key="1">
    <source>
        <dbReference type="PROSITE" id="PS51269"/>
    </source>
</evidence>
<dbReference type="STRING" id="6669.E9FY82"/>
<dbReference type="Pfam" id="PF07258">
    <property type="entry name" value="COMM_domain"/>
    <property type="match status" value="1"/>
</dbReference>
<sequence>MTKNFQLVDLAWELGVTAASSCEEQVGQTYVRIKMKLNTGSSLETTVMELSLKQFYDLLHELEKAQNNMK</sequence>
<reference evidence="2 3" key="1">
    <citation type="journal article" date="2011" name="Science">
        <title>The ecoresponsive genome of Daphnia pulex.</title>
        <authorList>
            <person name="Colbourne J.K."/>
            <person name="Pfrender M.E."/>
            <person name="Gilbert D."/>
            <person name="Thomas W.K."/>
            <person name="Tucker A."/>
            <person name="Oakley T.H."/>
            <person name="Tokishita S."/>
            <person name="Aerts A."/>
            <person name="Arnold G.J."/>
            <person name="Basu M.K."/>
            <person name="Bauer D.J."/>
            <person name="Caceres C.E."/>
            <person name="Carmel L."/>
            <person name="Casola C."/>
            <person name="Choi J.H."/>
            <person name="Detter J.C."/>
            <person name="Dong Q."/>
            <person name="Dusheyko S."/>
            <person name="Eads B.D."/>
            <person name="Frohlich T."/>
            <person name="Geiler-Samerotte K.A."/>
            <person name="Gerlach D."/>
            <person name="Hatcher P."/>
            <person name="Jogdeo S."/>
            <person name="Krijgsveld J."/>
            <person name="Kriventseva E.V."/>
            <person name="Kultz D."/>
            <person name="Laforsch C."/>
            <person name="Lindquist E."/>
            <person name="Lopez J."/>
            <person name="Manak J.R."/>
            <person name="Muller J."/>
            <person name="Pangilinan J."/>
            <person name="Patwardhan R.P."/>
            <person name="Pitluck S."/>
            <person name="Pritham E.J."/>
            <person name="Rechtsteiner A."/>
            <person name="Rho M."/>
            <person name="Rogozin I.B."/>
            <person name="Sakarya O."/>
            <person name="Salamov A."/>
            <person name="Schaack S."/>
            <person name="Shapiro H."/>
            <person name="Shiga Y."/>
            <person name="Skalitzky C."/>
            <person name="Smith Z."/>
            <person name="Souvorov A."/>
            <person name="Sung W."/>
            <person name="Tang Z."/>
            <person name="Tsuchiya D."/>
            <person name="Tu H."/>
            <person name="Vos H."/>
            <person name="Wang M."/>
            <person name="Wolf Y.I."/>
            <person name="Yamagata H."/>
            <person name="Yamada T."/>
            <person name="Ye Y."/>
            <person name="Shaw J.R."/>
            <person name="Andrews J."/>
            <person name="Crease T.J."/>
            <person name="Tang H."/>
            <person name="Lucas S.M."/>
            <person name="Robertson H.M."/>
            <person name="Bork P."/>
            <person name="Koonin E.V."/>
            <person name="Zdobnov E.M."/>
            <person name="Grigoriev I.V."/>
            <person name="Lynch M."/>
            <person name="Boore J.L."/>
        </authorList>
    </citation>
    <scope>NUCLEOTIDE SEQUENCE [LARGE SCALE GENOMIC DNA]</scope>
</reference>
<protein>
    <recommendedName>
        <fullName evidence="1">COMM domain-containing protein</fullName>
    </recommendedName>
</protein>
<dbReference type="EMBL" id="GL732527">
    <property type="protein sequence ID" value="EFX87822.1"/>
    <property type="molecule type" value="Genomic_DNA"/>
</dbReference>
<feature type="domain" description="COMM" evidence="1">
    <location>
        <begin position="6"/>
        <end position="70"/>
    </location>
</feature>
<evidence type="ECO:0000313" key="2">
    <source>
        <dbReference type="EMBL" id="EFX87822.1"/>
    </source>
</evidence>
<dbReference type="OrthoDB" id="76101at2759"/>
<dbReference type="HOGENOM" id="CLU_197095_0_0_1"/>
<dbReference type="KEGG" id="dpx:DAPPUDRAFT_306363"/>
<dbReference type="InterPro" id="IPR017920">
    <property type="entry name" value="COMM"/>
</dbReference>
<dbReference type="AlphaFoldDB" id="E9FY82"/>
<accession>E9FY82</accession>
<dbReference type="OMA" id="KAKCNLD"/>
<dbReference type="eggNOG" id="ENOG502QQ17">
    <property type="taxonomic scope" value="Eukaryota"/>
</dbReference>
<dbReference type="InParanoid" id="E9FY82"/>
<evidence type="ECO:0000313" key="3">
    <source>
        <dbReference type="Proteomes" id="UP000000305"/>
    </source>
</evidence>
<proteinExistence type="predicted"/>